<dbReference type="OrthoDB" id="434471at2759"/>
<dbReference type="EMBL" id="LSRX01000130">
    <property type="protein sequence ID" value="OLQ07869.1"/>
    <property type="molecule type" value="Genomic_DNA"/>
</dbReference>
<evidence type="ECO:0000313" key="3">
    <source>
        <dbReference type="EMBL" id="OLQ07869.1"/>
    </source>
</evidence>
<name>A0A1Q9EKA1_SYMMI</name>
<feature type="transmembrane region" description="Helical" evidence="2">
    <location>
        <begin position="380"/>
        <end position="401"/>
    </location>
</feature>
<evidence type="ECO:0000313" key="4">
    <source>
        <dbReference type="Proteomes" id="UP000186817"/>
    </source>
</evidence>
<comment type="caution">
    <text evidence="3">The sequence shown here is derived from an EMBL/GenBank/DDBJ whole genome shotgun (WGS) entry which is preliminary data.</text>
</comment>
<dbReference type="Proteomes" id="UP000186817">
    <property type="component" value="Unassembled WGS sequence"/>
</dbReference>
<keyword evidence="4" id="KW-1185">Reference proteome</keyword>
<proteinExistence type="predicted"/>
<keyword evidence="2" id="KW-1133">Transmembrane helix</keyword>
<feature type="region of interest" description="Disordered" evidence="1">
    <location>
        <begin position="1"/>
        <end position="31"/>
    </location>
</feature>
<keyword evidence="2" id="KW-0812">Transmembrane</keyword>
<organism evidence="3 4">
    <name type="scientific">Symbiodinium microadriaticum</name>
    <name type="common">Dinoflagellate</name>
    <name type="synonym">Zooxanthella microadriatica</name>
    <dbReference type="NCBI Taxonomy" id="2951"/>
    <lineage>
        <taxon>Eukaryota</taxon>
        <taxon>Sar</taxon>
        <taxon>Alveolata</taxon>
        <taxon>Dinophyceae</taxon>
        <taxon>Suessiales</taxon>
        <taxon>Symbiodiniaceae</taxon>
        <taxon>Symbiodinium</taxon>
    </lineage>
</organism>
<feature type="compositionally biased region" description="Polar residues" evidence="1">
    <location>
        <begin position="1"/>
        <end position="17"/>
    </location>
</feature>
<evidence type="ECO:0000256" key="2">
    <source>
        <dbReference type="SAM" id="Phobius"/>
    </source>
</evidence>
<keyword evidence="2" id="KW-0472">Membrane</keyword>
<reference evidence="3 4" key="1">
    <citation type="submission" date="2016-02" db="EMBL/GenBank/DDBJ databases">
        <title>Genome analysis of coral dinoflagellate symbionts highlights evolutionary adaptations to a symbiotic lifestyle.</title>
        <authorList>
            <person name="Aranda M."/>
            <person name="Li Y."/>
            <person name="Liew Y.J."/>
            <person name="Baumgarten S."/>
            <person name="Simakov O."/>
            <person name="Wilson M."/>
            <person name="Piel J."/>
            <person name="Ashoor H."/>
            <person name="Bougouffa S."/>
            <person name="Bajic V.B."/>
            <person name="Ryu T."/>
            <person name="Ravasi T."/>
            <person name="Bayer T."/>
            <person name="Micklem G."/>
            <person name="Kim H."/>
            <person name="Bhak J."/>
            <person name="Lajeunesse T.C."/>
            <person name="Voolstra C.R."/>
        </authorList>
    </citation>
    <scope>NUCLEOTIDE SEQUENCE [LARGE SCALE GENOMIC DNA]</scope>
    <source>
        <strain evidence="3 4">CCMP2467</strain>
    </source>
</reference>
<protein>
    <submittedName>
        <fullName evidence="3">Uncharacterized protein</fullName>
    </submittedName>
</protein>
<dbReference type="AlphaFoldDB" id="A0A1Q9EKA1"/>
<gene>
    <name evidence="3" type="ORF">AK812_SmicGene8695</name>
</gene>
<sequence length="891" mass="97645">MAASSNARKNGDSTVVKNHNDLELPDPAQDTDDSACTGFLEWAASRGYLAETRNFSIETATLSGMRSMLRFSEVVNVRLKDRGANRETVEEGSLGWCPYYEIGLSAIATVSVYHHGCITDLFGCTLTSKKPLDNDSFSRKFAAYLTSKNPAVSPIFPPDAATRGAMLQLAQALLVQLPMSETLPICNYGLWSRIFWQYQNIALGTYFPHEIETTGAPAPAEFGGNISAAAYKYLEHSARVAEGSVIFVELPMADLEVMMGAIRILLATSPVIRSCLLVDGQDPSRITMPDPSRDEPSLYRAGEHGYERVDRAFVPISQELAEVARLAGARPHLLSKIADNRRQESTHRLTAVDIDRDHEFALQGRLIARLLQQVRERSNLLMVALIYFGTVIPTALTTAFFEAKARMRRQRLENTVGAKAYDKAELPTAKVQETVAGRVPNGSGNLVAKNSNSREHRAQPLTYLHYLINYGGCVLFTDARFEGQVLSTELLRTAGRNGGERTRTGMAHDAPPNPGPDDAVLRALLQLQEDGDLAKFLEVKSDLSQEIQTSEFRSTTPFAALLKGLTKAKCLSSPSGMAAIKRAVSEFGAYWTVPTFGQLLSGLIQLRAVAQGRELVDFAVATGARWGQDGHVVFRGDYAFQTMVPLIMEAELLDEPASMELLERSLAECGRENVMGVLLEGGGTIFSELVSDAVSHGILGTPKGDALINLAMEYGADWACLDGWNFTPFEEITRLPLMSNPRRKTTISPEVALAYTRKVLQNHPQPGLLWNGSKPICHEFLKMAEETGARNYTSSCVFSQVGCLSTFHSFVQDLAQAGALRHPEGVYMVARALENGADYRMDDPKPPGPKRIVVDIPVLVWGCRRETVRLLALLASGRAFPCGPPDREGPE</sequence>
<evidence type="ECO:0000256" key="1">
    <source>
        <dbReference type="SAM" id="MobiDB-lite"/>
    </source>
</evidence>
<accession>A0A1Q9EKA1</accession>